<dbReference type="STRING" id="100816.A0A175WA70"/>
<dbReference type="Proteomes" id="UP000078237">
    <property type="component" value="Unassembled WGS sequence"/>
</dbReference>
<dbReference type="PANTHER" id="PTHR48208">
    <property type="entry name" value="CENTROMERE PROTEIN I"/>
    <property type="match status" value="1"/>
</dbReference>
<evidence type="ECO:0000313" key="8">
    <source>
        <dbReference type="Proteomes" id="UP000078237"/>
    </source>
</evidence>
<dbReference type="GO" id="GO:0005634">
    <property type="term" value="C:nucleus"/>
    <property type="evidence" value="ECO:0007669"/>
    <property type="project" value="UniProtKB-SubCell"/>
</dbReference>
<organism evidence="7 8">
    <name type="scientific">Madurella mycetomatis</name>
    <dbReference type="NCBI Taxonomy" id="100816"/>
    <lineage>
        <taxon>Eukaryota</taxon>
        <taxon>Fungi</taxon>
        <taxon>Dikarya</taxon>
        <taxon>Ascomycota</taxon>
        <taxon>Pezizomycotina</taxon>
        <taxon>Sordariomycetes</taxon>
        <taxon>Sordariomycetidae</taxon>
        <taxon>Sordariales</taxon>
        <taxon>Sordariales incertae sedis</taxon>
        <taxon>Madurella</taxon>
    </lineage>
</organism>
<keyword evidence="8" id="KW-1185">Reference proteome</keyword>
<comment type="caution">
    <text evidence="7">The sequence shown here is derived from an EMBL/GenBank/DDBJ whole genome shotgun (WGS) entry which is preliminary data.</text>
</comment>
<evidence type="ECO:0000313" key="7">
    <source>
        <dbReference type="EMBL" id="KXX80495.1"/>
    </source>
</evidence>
<dbReference type="PANTHER" id="PTHR48208:SF2">
    <property type="entry name" value="CENTROMERE PROTEIN I"/>
    <property type="match status" value="1"/>
</dbReference>
<dbReference type="GO" id="GO:0000939">
    <property type="term" value="C:inner kinetochore"/>
    <property type="evidence" value="ECO:0007669"/>
    <property type="project" value="TreeGrafter"/>
</dbReference>
<dbReference type="Pfam" id="PF07778">
    <property type="entry name" value="CENP-I"/>
    <property type="match status" value="1"/>
</dbReference>
<reference evidence="7 8" key="1">
    <citation type="journal article" date="2016" name="Genome Announc.">
        <title>Genome Sequence of Madurella mycetomatis mm55, Isolated from a Human Mycetoma Case in Sudan.</title>
        <authorList>
            <person name="Smit S."/>
            <person name="Derks M.F."/>
            <person name="Bervoets S."/>
            <person name="Fahal A."/>
            <person name="van Leeuwen W."/>
            <person name="van Belkum A."/>
            <person name="van de Sande W.W."/>
        </authorList>
    </citation>
    <scope>NUCLEOTIDE SEQUENCE [LARGE SCALE GENOMIC DNA]</scope>
    <source>
        <strain evidence="8">mm55</strain>
    </source>
</reference>
<evidence type="ECO:0000256" key="2">
    <source>
        <dbReference type="ARBA" id="ARBA00004584"/>
    </source>
</evidence>
<gene>
    <name evidence="7" type="ORF">MMYC01_202474</name>
</gene>
<comment type="subcellular location">
    <subcellularLocation>
        <location evidence="2">Chromosome</location>
        <location evidence="2">Centromere</location>
    </subcellularLocation>
    <subcellularLocation>
        <location evidence="1">Nucleus</location>
    </subcellularLocation>
</comment>
<sequence>MSSSGGDNLDHLLEDLETASKVPAKRRKTGVKSTVENTISVLYDRGALPDELARLVDLLTVRNYLDQASLAAIVRNLYPSAKVSDETVLRIVGALGHGHLKPTLPLQGLLLRWLVMVYHLLENPAVLLQAYAVLFNLLDTAAIRPQLCHLLALVTRRKHVRPFRIQAILNLSRQTGGDPHVTGLLRVFKNYYPEIIVGDITKGRAAAFKHPDPQWRARLDEIRQRHSAAHDDTSVGNGFAVGHALSSRLKGTKSLLPTVHTLHAQESSVTLEEIDNAESFAKNLERIELPTQLVAVLADPLLQKFLLLRPDSEASSRITNWMMACLGDVASGDADSGLLLDMLEVIHDYAVCTKTLPPLLLTFLGELLRVWDGSEKQDLVLETLSFVPLADFQGLRQTLQLLENSMLDGTEVSQASLLRFYTLLVRRWSITMEAAERLDSLPVGSLPDLVEHVNRLALTLTQTSPTVGVYLDILDFYESIAAIYSKPKLLQHVDITIPPPLLVYLLYFSHSLVVVSRLTGILATYKRAWETVMSPSVTRQLTRREREQINVFNGFLMDLCNCMWRGRAFSTTDLNAQGCRIPQSVQPALETYLRGADSDLSLGPIFGLSHSPILCLQSISYVRELEDADMDVRTRHAGPVTQASLGQLANRGGLRLPWQEYRSGVLAYLESKGFPGIPELMYNTMKNLMKTRKV</sequence>
<dbReference type="VEuPathDB" id="FungiDB:MMYC01_202474"/>
<dbReference type="AlphaFoldDB" id="A0A175WA70"/>
<keyword evidence="4" id="KW-0158">Chromosome</keyword>
<dbReference type="EMBL" id="LCTW02000058">
    <property type="protein sequence ID" value="KXX80495.1"/>
    <property type="molecule type" value="Genomic_DNA"/>
</dbReference>
<comment type="similarity">
    <text evidence="3">Belongs to the CENP-I/CTF3 family.</text>
</comment>
<dbReference type="InterPro" id="IPR012485">
    <property type="entry name" value="CENP-I"/>
</dbReference>
<dbReference type="GO" id="GO:0000070">
    <property type="term" value="P:mitotic sister chromatid segregation"/>
    <property type="evidence" value="ECO:0007669"/>
    <property type="project" value="TreeGrafter"/>
</dbReference>
<evidence type="ECO:0000256" key="6">
    <source>
        <dbReference type="ARBA" id="ARBA00023328"/>
    </source>
</evidence>
<evidence type="ECO:0000256" key="1">
    <source>
        <dbReference type="ARBA" id="ARBA00004123"/>
    </source>
</evidence>
<protein>
    <submittedName>
        <fullName evidence="7">Centromere protein I</fullName>
    </submittedName>
</protein>
<dbReference type="GO" id="GO:0034080">
    <property type="term" value="P:CENP-A containing chromatin assembly"/>
    <property type="evidence" value="ECO:0007669"/>
    <property type="project" value="TreeGrafter"/>
</dbReference>
<keyword evidence="5" id="KW-0539">Nucleus</keyword>
<evidence type="ECO:0000256" key="4">
    <source>
        <dbReference type="ARBA" id="ARBA00022454"/>
    </source>
</evidence>
<name>A0A175WA70_9PEZI</name>
<evidence type="ECO:0000256" key="3">
    <source>
        <dbReference type="ARBA" id="ARBA00005470"/>
    </source>
</evidence>
<dbReference type="OrthoDB" id="6347512at2759"/>
<evidence type="ECO:0000256" key="5">
    <source>
        <dbReference type="ARBA" id="ARBA00023242"/>
    </source>
</evidence>
<dbReference type="CDD" id="cd22647">
    <property type="entry name" value="CTF3_NTD_HEAT"/>
    <property type="match status" value="1"/>
</dbReference>
<proteinExistence type="inferred from homology"/>
<accession>A0A175WA70</accession>
<keyword evidence="6" id="KW-0137">Centromere</keyword>